<comment type="caution">
    <text evidence="3">The sequence shown here is derived from an EMBL/GenBank/DDBJ whole genome shotgun (WGS) entry which is preliminary data.</text>
</comment>
<feature type="domain" description="Reverse transcriptase" evidence="2">
    <location>
        <begin position="822"/>
        <end position="911"/>
    </location>
</feature>
<dbReference type="InterPro" id="IPR050951">
    <property type="entry name" value="Retrovirus_Pol_polyprotein"/>
</dbReference>
<dbReference type="CDD" id="cd01647">
    <property type="entry name" value="RT_LTR"/>
    <property type="match status" value="1"/>
</dbReference>
<name>A0A150FUY8_GONPE</name>
<dbReference type="InterPro" id="IPR043502">
    <property type="entry name" value="DNA/RNA_pol_sf"/>
</dbReference>
<gene>
    <name evidence="3" type="ORF">GPECTOR_476g406</name>
</gene>
<feature type="region of interest" description="Disordered" evidence="1">
    <location>
        <begin position="305"/>
        <end position="356"/>
    </location>
</feature>
<dbReference type="Gene3D" id="3.30.70.270">
    <property type="match status" value="2"/>
</dbReference>
<dbReference type="SUPFAM" id="SSF56672">
    <property type="entry name" value="DNA/RNA polymerases"/>
    <property type="match status" value="2"/>
</dbReference>
<feature type="compositionally biased region" description="Low complexity" evidence="1">
    <location>
        <begin position="214"/>
        <end position="227"/>
    </location>
</feature>
<dbReference type="InterPro" id="IPR043128">
    <property type="entry name" value="Rev_trsase/Diguanyl_cyclase"/>
</dbReference>
<dbReference type="InterPro" id="IPR000477">
    <property type="entry name" value="RT_dom"/>
</dbReference>
<dbReference type="EMBL" id="LSYV01000473">
    <property type="protein sequence ID" value="KXZ41422.1"/>
    <property type="molecule type" value="Genomic_DNA"/>
</dbReference>
<dbReference type="Pfam" id="PF00078">
    <property type="entry name" value="RVT_1"/>
    <property type="match status" value="1"/>
</dbReference>
<evidence type="ECO:0000259" key="2">
    <source>
        <dbReference type="Pfam" id="PF00078"/>
    </source>
</evidence>
<feature type="compositionally biased region" description="Gly residues" evidence="1">
    <location>
        <begin position="314"/>
        <end position="328"/>
    </location>
</feature>
<sequence>MEGVGLASKLPLFEPFEASGLKPYARQLKLVCLVEPAARRAPATVALVKLMLDAAPLQDSPLDIWYSAHKDTLLADAAAHYGVALPEAGGDGAELTAEQLLEYYLALLAKHFESAQTVTLMQDFKRATQGTQAPSLFKDKLLGYRKQLEDQISTYEVADRFWEGLSPAVRDVLSRTLMSVPRQQWYARLNKTAEEADNVWNNLSAQQRMPAKEQSFPQASSSSAAQSKPAGRPQSYVRNTARSYNDQAPTFYCSRHGYNPTHDTSSCRVLHAQQEIKVRTAQVTQAGEGEGLVKMMKAFLSSQGYQVGPKQGASGSGANAGSGSGAGAGAHKSTDGRFFDRGRTPPRGPPHEVRRNYGPCTYCGEDWHSESRCYLKHPELAPPTFKPRTEAHAAMFERNKAEAIKRGKIAAISVKVTEDDYDEEDDHGRSAFLSKVTVRDAPRYSQSRRVRFDPTLGGKGLDDDSTLAPPPFCFGHSIMRNAYATVGAQAVPLSFEPRRVGSAYPPPAPPRMSSGSAEPERPSLSSEAGANVPSVPSAVTAVAQVPEKGDASSAFESYKHMSLSQLLQLLPRKPPDREPFNAGPGEASSTRATQGSVAAASESSSRTADAQEDAALSMASTPAPALAAVSARVEKVSHWRTPDGLPYTVSGILGEPPRTLAELDPHERGIAMKANPKGAAYLNRKVTLYYYPEHAASIRVPDGSLVSVASLRDKAADVNLMPAEVARSLNLKWKPTSTRLSTSLDVGHAVLGELEVEELAFVLLPDQPKTAYWMDNKLMMYTRMPYGLKNASAKFQRVMDYELGKANLSHYQPKTAYWMDNKLMMYTRMPYGLKNASAKFQRVMDYELGKANLSHCAVSFIDDVLIFSETPEEHVQHVAAVLDMLHSCGLRAHPDKSIFGADVIEYLGHNLSSQGISPHHAKVAAILALHPPRNVAELRSQLGFINYYRCYIPAMSQLVMDLNKLLKKDEPWVWGPDQQKAFDAVKAVFTKEGLPNDPLEIPPDPEPAYRSDRQKLLRRAANLIKSAKERKSRFVSICWFH</sequence>
<dbReference type="FunFam" id="3.30.70.270:FF:000020">
    <property type="entry name" value="Transposon Tf2-6 polyprotein-like Protein"/>
    <property type="match status" value="1"/>
</dbReference>
<dbReference type="Proteomes" id="UP000075714">
    <property type="component" value="Unassembled WGS sequence"/>
</dbReference>
<dbReference type="PANTHER" id="PTHR37984:SF9">
    <property type="entry name" value="INTEGRASE CATALYTIC DOMAIN-CONTAINING PROTEIN"/>
    <property type="match status" value="1"/>
</dbReference>
<evidence type="ECO:0000313" key="4">
    <source>
        <dbReference type="Proteomes" id="UP000075714"/>
    </source>
</evidence>
<dbReference type="OrthoDB" id="542221at2759"/>
<dbReference type="AlphaFoldDB" id="A0A150FUY8"/>
<feature type="region of interest" description="Disordered" evidence="1">
    <location>
        <begin position="572"/>
        <end position="617"/>
    </location>
</feature>
<organism evidence="3 4">
    <name type="scientific">Gonium pectorale</name>
    <name type="common">Green alga</name>
    <dbReference type="NCBI Taxonomy" id="33097"/>
    <lineage>
        <taxon>Eukaryota</taxon>
        <taxon>Viridiplantae</taxon>
        <taxon>Chlorophyta</taxon>
        <taxon>core chlorophytes</taxon>
        <taxon>Chlorophyceae</taxon>
        <taxon>CS clade</taxon>
        <taxon>Chlamydomonadales</taxon>
        <taxon>Volvocaceae</taxon>
        <taxon>Gonium</taxon>
    </lineage>
</organism>
<feature type="compositionally biased region" description="Basic and acidic residues" evidence="1">
    <location>
        <begin position="332"/>
        <end position="355"/>
    </location>
</feature>
<accession>A0A150FUY8</accession>
<evidence type="ECO:0000313" key="3">
    <source>
        <dbReference type="EMBL" id="KXZ41422.1"/>
    </source>
</evidence>
<dbReference type="PANTHER" id="PTHR37984">
    <property type="entry name" value="PROTEIN CBG26694"/>
    <property type="match status" value="1"/>
</dbReference>
<feature type="compositionally biased region" description="Polar residues" evidence="1">
    <location>
        <begin position="587"/>
        <end position="608"/>
    </location>
</feature>
<reference evidence="4" key="1">
    <citation type="journal article" date="2016" name="Nat. Commun.">
        <title>The Gonium pectorale genome demonstrates co-option of cell cycle regulation during the evolution of multicellularity.</title>
        <authorList>
            <person name="Hanschen E.R."/>
            <person name="Marriage T.N."/>
            <person name="Ferris P.J."/>
            <person name="Hamaji T."/>
            <person name="Toyoda A."/>
            <person name="Fujiyama A."/>
            <person name="Neme R."/>
            <person name="Noguchi H."/>
            <person name="Minakuchi Y."/>
            <person name="Suzuki M."/>
            <person name="Kawai-Toyooka H."/>
            <person name="Smith D.R."/>
            <person name="Sparks H."/>
            <person name="Anderson J."/>
            <person name="Bakaric R."/>
            <person name="Luria V."/>
            <person name="Karger A."/>
            <person name="Kirschner M.W."/>
            <person name="Durand P.M."/>
            <person name="Michod R.E."/>
            <person name="Nozaki H."/>
            <person name="Olson B.J."/>
        </authorList>
    </citation>
    <scope>NUCLEOTIDE SEQUENCE [LARGE SCALE GENOMIC DNA]</scope>
    <source>
        <strain evidence="4">NIES-2863</strain>
    </source>
</reference>
<feature type="region of interest" description="Disordered" evidence="1">
    <location>
        <begin position="501"/>
        <end position="533"/>
    </location>
</feature>
<proteinExistence type="predicted"/>
<evidence type="ECO:0000256" key="1">
    <source>
        <dbReference type="SAM" id="MobiDB-lite"/>
    </source>
</evidence>
<protein>
    <recommendedName>
        <fullName evidence="2">Reverse transcriptase domain-containing protein</fullName>
    </recommendedName>
</protein>
<dbReference type="Gene3D" id="3.10.10.10">
    <property type="entry name" value="HIV Type 1 Reverse Transcriptase, subunit A, domain 1"/>
    <property type="match status" value="1"/>
</dbReference>
<keyword evidence="4" id="KW-1185">Reference proteome</keyword>
<feature type="region of interest" description="Disordered" evidence="1">
    <location>
        <begin position="207"/>
        <end position="235"/>
    </location>
</feature>
<dbReference type="STRING" id="33097.A0A150FUY8"/>